<evidence type="ECO:0000256" key="5">
    <source>
        <dbReference type="ARBA" id="ARBA00022833"/>
    </source>
</evidence>
<evidence type="ECO:0000256" key="3">
    <source>
        <dbReference type="ARBA" id="ARBA00022723"/>
    </source>
</evidence>
<dbReference type="SUPFAM" id="SSF57903">
    <property type="entry name" value="FYVE/PHD zinc finger"/>
    <property type="match status" value="1"/>
</dbReference>
<dbReference type="GO" id="GO:0008270">
    <property type="term" value="F:zinc ion binding"/>
    <property type="evidence" value="ECO:0007669"/>
    <property type="project" value="UniProtKB-KW"/>
</dbReference>
<keyword evidence="2" id="KW-0879">Wnt signaling pathway</keyword>
<dbReference type="Gene3D" id="3.30.40.10">
    <property type="entry name" value="Zinc/RING finger domain, C3HC4 (zinc finger)"/>
    <property type="match status" value="1"/>
</dbReference>
<dbReference type="InterPro" id="IPR019786">
    <property type="entry name" value="Zinc_finger_PHD-type_CS"/>
</dbReference>
<dbReference type="PROSITE" id="PS01359">
    <property type="entry name" value="ZF_PHD_1"/>
    <property type="match status" value="1"/>
</dbReference>
<feature type="region of interest" description="Disordered" evidence="9">
    <location>
        <begin position="1"/>
        <end position="75"/>
    </location>
</feature>
<keyword evidence="3" id="KW-0479">Metal-binding</keyword>
<dbReference type="OrthoDB" id="270215at2759"/>
<evidence type="ECO:0000256" key="6">
    <source>
        <dbReference type="ARBA" id="ARBA00023242"/>
    </source>
</evidence>
<dbReference type="InterPro" id="IPR013083">
    <property type="entry name" value="Znf_RING/FYVE/PHD"/>
</dbReference>
<dbReference type="AlphaFoldDB" id="A0A2L2XZV9"/>
<dbReference type="GO" id="GO:0016055">
    <property type="term" value="P:Wnt signaling pathway"/>
    <property type="evidence" value="ECO:0007669"/>
    <property type="project" value="UniProtKB-KW"/>
</dbReference>
<dbReference type="FunFam" id="3.30.40.10:FF:000107">
    <property type="entry name" value="pygopus homolog 1"/>
    <property type="match status" value="1"/>
</dbReference>
<dbReference type="OMA" id="FWYHRIC"/>
<dbReference type="PANTHER" id="PTHR23194:SF16">
    <property type="entry name" value="PROTEIN PYGOPUS"/>
    <property type="match status" value="1"/>
</dbReference>
<keyword evidence="6" id="KW-0539">Nucleus</keyword>
<sequence length="197" mass="21466">MPRERKTAAKFKGDPDGPGEIKFPGQPESPSTKKRRTGGTPNQISPAQPDFIPPPPLTGFGETIVASNPFDDTVPAATTTSVPNMPMPNMTHMSGPPMHTKPVPMSSGKVYPPDQPMIFNPQNPNAPPIYPCGICHKEVHDNDQGILCESGCNFWFHRVCTGLSDIAFHLLSAEVYAEWVCDKCLSSKNIPLVKFKP</sequence>
<feature type="domain" description="PHD-type" evidence="10">
    <location>
        <begin position="129"/>
        <end position="187"/>
    </location>
</feature>
<dbReference type="InterPro" id="IPR052475">
    <property type="entry name" value="Wnt_Signal_Transd_Protein"/>
</dbReference>
<evidence type="ECO:0000256" key="1">
    <source>
        <dbReference type="ARBA" id="ARBA00004123"/>
    </source>
</evidence>
<evidence type="ECO:0000256" key="4">
    <source>
        <dbReference type="ARBA" id="ARBA00022771"/>
    </source>
</evidence>
<dbReference type="InterPro" id="IPR019787">
    <property type="entry name" value="Znf_PHD-finger"/>
</dbReference>
<dbReference type="CDD" id="cd15637">
    <property type="entry name" value="PHD_dPYGO"/>
    <property type="match status" value="1"/>
</dbReference>
<dbReference type="GeneID" id="107439901"/>
<protein>
    <submittedName>
        <fullName evidence="11">Pygopus, putative</fullName>
    </submittedName>
</protein>
<evidence type="ECO:0000256" key="2">
    <source>
        <dbReference type="ARBA" id="ARBA00022687"/>
    </source>
</evidence>
<evidence type="ECO:0000259" key="10">
    <source>
        <dbReference type="PROSITE" id="PS50016"/>
    </source>
</evidence>
<dbReference type="EMBL" id="IAAA01006439">
    <property type="protein sequence ID" value="LAA01451.1"/>
    <property type="molecule type" value="mRNA"/>
</dbReference>
<dbReference type="Pfam" id="PF00628">
    <property type="entry name" value="PHD"/>
    <property type="match status" value="1"/>
</dbReference>
<accession>A0A2L2XZV9</accession>
<comment type="subcellular location">
    <subcellularLocation>
        <location evidence="1">Nucleus</location>
    </subcellularLocation>
</comment>
<feature type="compositionally biased region" description="Basic and acidic residues" evidence="9">
    <location>
        <begin position="1"/>
        <end position="15"/>
    </location>
</feature>
<dbReference type="EMBL" id="IAAA01006440">
    <property type="protein sequence ID" value="LAA01455.1"/>
    <property type="molecule type" value="mRNA"/>
</dbReference>
<dbReference type="PANTHER" id="PTHR23194">
    <property type="entry name" value="PYGOPUS"/>
    <property type="match status" value="1"/>
</dbReference>
<evidence type="ECO:0000256" key="7">
    <source>
        <dbReference type="ARBA" id="ARBA00037400"/>
    </source>
</evidence>
<organism evidence="11">
    <name type="scientific">Parasteatoda tepidariorum</name>
    <name type="common">Common house spider</name>
    <name type="synonym">Achaearanea tepidariorum</name>
    <dbReference type="NCBI Taxonomy" id="114398"/>
    <lineage>
        <taxon>Eukaryota</taxon>
        <taxon>Metazoa</taxon>
        <taxon>Ecdysozoa</taxon>
        <taxon>Arthropoda</taxon>
        <taxon>Chelicerata</taxon>
        <taxon>Arachnida</taxon>
        <taxon>Araneae</taxon>
        <taxon>Araneomorphae</taxon>
        <taxon>Entelegynae</taxon>
        <taxon>Araneoidea</taxon>
        <taxon>Theridiidae</taxon>
        <taxon>Parasteatoda</taxon>
    </lineage>
</organism>
<dbReference type="InterPro" id="IPR011011">
    <property type="entry name" value="Znf_FYVE_PHD"/>
</dbReference>
<keyword evidence="5" id="KW-0862">Zinc</keyword>
<dbReference type="EMBL" id="IAAA01006438">
    <property type="protein sequence ID" value="LAA01447.1"/>
    <property type="molecule type" value="mRNA"/>
</dbReference>
<dbReference type="RefSeq" id="XP_015908131.1">
    <property type="nucleotide sequence ID" value="XM_016052645.3"/>
</dbReference>
<evidence type="ECO:0000256" key="8">
    <source>
        <dbReference type="PROSITE-ProRule" id="PRU00146"/>
    </source>
</evidence>
<keyword evidence="4 8" id="KW-0863">Zinc-finger</keyword>
<dbReference type="SMART" id="SM00249">
    <property type="entry name" value="PHD"/>
    <property type="match status" value="1"/>
</dbReference>
<name>A0A2L2XZV9_PARTP</name>
<dbReference type="KEGG" id="ptep:107439901"/>
<proteinExistence type="evidence at transcript level"/>
<reference evidence="11" key="1">
    <citation type="journal article" date="2016" name="Mol. Ecol. Resour.">
        <title>Evaluation of the impact of RNA preservation methods of spiders for de novo transcriptome assembly.</title>
        <authorList>
            <person name="Kono N."/>
            <person name="Nakamura H."/>
            <person name="Ito Y."/>
            <person name="Tomita M."/>
            <person name="Arakawa K."/>
        </authorList>
    </citation>
    <scope>NUCLEOTIDE SEQUENCE</scope>
    <source>
        <tissue evidence="11">Whole body</tissue>
    </source>
</reference>
<comment type="function">
    <text evidence="7">Involved in signal transduction through the Wnt pathway.</text>
</comment>
<dbReference type="GO" id="GO:0005634">
    <property type="term" value="C:nucleus"/>
    <property type="evidence" value="ECO:0007669"/>
    <property type="project" value="UniProtKB-SubCell"/>
</dbReference>
<evidence type="ECO:0000256" key="9">
    <source>
        <dbReference type="SAM" id="MobiDB-lite"/>
    </source>
</evidence>
<dbReference type="PROSITE" id="PS50016">
    <property type="entry name" value="ZF_PHD_2"/>
    <property type="match status" value="1"/>
</dbReference>
<dbReference type="InterPro" id="IPR001965">
    <property type="entry name" value="Znf_PHD"/>
</dbReference>
<evidence type="ECO:0000313" key="11">
    <source>
        <dbReference type="EMBL" id="LAA01451.1"/>
    </source>
</evidence>